<evidence type="ECO:0000256" key="1">
    <source>
        <dbReference type="SAM" id="MobiDB-lite"/>
    </source>
</evidence>
<dbReference type="InterPro" id="IPR036465">
    <property type="entry name" value="vWFA_dom_sf"/>
</dbReference>
<evidence type="ECO:0000256" key="2">
    <source>
        <dbReference type="SAM" id="Phobius"/>
    </source>
</evidence>
<organism evidence="4 5">
    <name type="scientific">Actinomadura meridiana</name>
    <dbReference type="NCBI Taxonomy" id="559626"/>
    <lineage>
        <taxon>Bacteria</taxon>
        <taxon>Bacillati</taxon>
        <taxon>Actinomycetota</taxon>
        <taxon>Actinomycetes</taxon>
        <taxon>Streptosporangiales</taxon>
        <taxon>Thermomonosporaceae</taxon>
        <taxon>Actinomadura</taxon>
    </lineage>
</organism>
<dbReference type="Proteomes" id="UP001501710">
    <property type="component" value="Unassembled WGS sequence"/>
</dbReference>
<dbReference type="InterPro" id="IPR002035">
    <property type="entry name" value="VWF_A"/>
</dbReference>
<evidence type="ECO:0000313" key="4">
    <source>
        <dbReference type="EMBL" id="GAA4232527.1"/>
    </source>
</evidence>
<dbReference type="PROSITE" id="PS50234">
    <property type="entry name" value="VWFA"/>
    <property type="match status" value="1"/>
</dbReference>
<keyword evidence="2" id="KW-0812">Transmembrane</keyword>
<dbReference type="SUPFAM" id="SSF53300">
    <property type="entry name" value="vWA-like"/>
    <property type="match status" value="1"/>
</dbReference>
<proteinExistence type="predicted"/>
<feature type="domain" description="VWFA" evidence="3">
    <location>
        <begin position="560"/>
        <end position="760"/>
    </location>
</feature>
<gene>
    <name evidence="4" type="ORF">GCM10022254_32640</name>
</gene>
<feature type="compositionally biased region" description="Low complexity" evidence="1">
    <location>
        <begin position="103"/>
        <end position="122"/>
    </location>
</feature>
<feature type="region of interest" description="Disordered" evidence="1">
    <location>
        <begin position="161"/>
        <end position="181"/>
    </location>
</feature>
<dbReference type="Pfam" id="PF13531">
    <property type="entry name" value="SBP_bac_11"/>
    <property type="match status" value="1"/>
</dbReference>
<dbReference type="SMART" id="SM00327">
    <property type="entry name" value="VWA"/>
    <property type="match status" value="1"/>
</dbReference>
<reference evidence="5" key="1">
    <citation type="journal article" date="2019" name="Int. J. Syst. Evol. Microbiol.">
        <title>The Global Catalogue of Microorganisms (GCM) 10K type strain sequencing project: providing services to taxonomists for standard genome sequencing and annotation.</title>
        <authorList>
            <consortium name="The Broad Institute Genomics Platform"/>
            <consortium name="The Broad Institute Genome Sequencing Center for Infectious Disease"/>
            <person name="Wu L."/>
            <person name="Ma J."/>
        </authorList>
    </citation>
    <scope>NUCLEOTIDE SEQUENCE [LARGE SCALE GENOMIC DNA]</scope>
    <source>
        <strain evidence="5">JCM 17440</strain>
    </source>
</reference>
<dbReference type="RefSeq" id="WP_344896966.1">
    <property type="nucleotide sequence ID" value="NZ_BAABAS010000006.1"/>
</dbReference>
<evidence type="ECO:0000313" key="5">
    <source>
        <dbReference type="Proteomes" id="UP001501710"/>
    </source>
</evidence>
<dbReference type="Pfam" id="PF00092">
    <property type="entry name" value="VWA"/>
    <property type="match status" value="1"/>
</dbReference>
<feature type="compositionally biased region" description="Gly residues" evidence="1">
    <location>
        <begin position="86"/>
        <end position="102"/>
    </location>
</feature>
<feature type="region of interest" description="Disordered" evidence="1">
    <location>
        <begin position="1"/>
        <end position="146"/>
    </location>
</feature>
<comment type="caution">
    <text evidence="4">The sequence shown here is derived from an EMBL/GenBank/DDBJ whole genome shotgun (WGS) entry which is preliminary data.</text>
</comment>
<evidence type="ECO:0000259" key="3">
    <source>
        <dbReference type="PROSITE" id="PS50234"/>
    </source>
</evidence>
<dbReference type="Gene3D" id="3.40.50.410">
    <property type="entry name" value="von Willebrand factor, type A domain"/>
    <property type="match status" value="1"/>
</dbReference>
<feature type="region of interest" description="Disordered" evidence="1">
    <location>
        <begin position="510"/>
        <end position="545"/>
    </location>
</feature>
<sequence length="761" mass="78871">MSGRRDGFPEGADEGGHDPSTPVFGPANDGSSDWFGTRDGQGPQPPPSQPPTGPSPPNPAPYPSAPSGATPEWFTPMASGEQPVYGSGGYEPGGYEPGGYEPGGYPIYGPGSEETAAPAGRQGPPPPERPPPPAPTTYGEYDPIGGSGGYGAYGGGGSGGGGSGGSGGHGGGSGGSGGYEYGRRRRKRSVTALIGPMAGAVGLAVLLGVGVYAFAESGGGCAGSDAINLTVAAAPDIAPVVRKAAVRFNDSRRVADGRCVKATVKSAEPSAVSTLLSGQSVANSSNERPDVWIPDSSLWLSMARPSGGGGNDGAALSAGTSVASSPIVVGLPRTLASQLKQQGITATPSWDNLLKAAGGVAGGAVTKNQMIPAGTVRLIVPDPTRNAAGMGSLMITSTLLANDPNRDAIFTGIVRTVRESTVSSVKDEFAQFRRDRTGKQPISLSSEQALWSYNRGGPEEPAVALYPLEGTLSMDYPFTVATEDASKQAGARLLEKAMTTEATRGDVLAQGFRTPDGKAPNGFGEKTGVNPARPRRLPAPKGADVSRTMQAWSKLTLGLRMLTLIDVSGSMAEQVGPNVNRLQAIAQVSQGGLSMMSNDTELGQWLFSTNMNGDEPYKEVVPMGPLGERVGSNTRRQLVLSTLNQMRPKPNGDTGLYRTMLAAYRMMNDTYKPEFGNSILLLTDGKNDDPGGPTLQATLKQLKEAQDPNKPIQVNMIGFGKGVDRGELEQIAQVTGGSVQIAMTPGEIQRIFLRMLSRRIQ</sequence>
<accession>A0ABP8C2K9</accession>
<dbReference type="EMBL" id="BAABAS010000006">
    <property type="protein sequence ID" value="GAA4232527.1"/>
    <property type="molecule type" value="Genomic_DNA"/>
</dbReference>
<feature type="compositionally biased region" description="Pro residues" evidence="1">
    <location>
        <begin position="43"/>
        <end position="64"/>
    </location>
</feature>
<keyword evidence="2" id="KW-1133">Transmembrane helix</keyword>
<feature type="transmembrane region" description="Helical" evidence="2">
    <location>
        <begin position="193"/>
        <end position="215"/>
    </location>
</feature>
<protein>
    <recommendedName>
        <fullName evidence="3">VWFA domain-containing protein</fullName>
    </recommendedName>
</protein>
<keyword evidence="2" id="KW-0472">Membrane</keyword>
<keyword evidence="5" id="KW-1185">Reference proteome</keyword>
<feature type="compositionally biased region" description="Pro residues" evidence="1">
    <location>
        <begin position="123"/>
        <end position="135"/>
    </location>
</feature>
<feature type="compositionally biased region" description="Gly residues" evidence="1">
    <location>
        <begin position="161"/>
        <end position="180"/>
    </location>
</feature>
<name>A0ABP8C2K9_9ACTN</name>